<dbReference type="SUPFAM" id="SSF57802">
    <property type="entry name" value="Rubredoxin-like"/>
    <property type="match status" value="1"/>
</dbReference>
<dbReference type="PROSITE" id="PS50903">
    <property type="entry name" value="RUBREDOXIN_LIKE"/>
    <property type="match status" value="1"/>
</dbReference>
<proteinExistence type="predicted"/>
<protein>
    <submittedName>
        <fullName evidence="8">Rubrerythrin family protein</fullName>
    </submittedName>
</protein>
<accession>A0ABR8YWW6</accession>
<evidence type="ECO:0000256" key="1">
    <source>
        <dbReference type="ARBA" id="ARBA00001965"/>
    </source>
</evidence>
<dbReference type="PANTHER" id="PTHR43865:SF1">
    <property type="entry name" value="RUBRERYTHRIN-RELATED"/>
    <property type="match status" value="1"/>
</dbReference>
<feature type="domain" description="Ferritin-like diiron" evidence="7">
    <location>
        <begin position="10"/>
        <end position="141"/>
    </location>
</feature>
<name>A0ABR8YWW6_9CLOT</name>
<dbReference type="InterPro" id="IPR012347">
    <property type="entry name" value="Ferritin-like"/>
</dbReference>
<keyword evidence="9" id="KW-1185">Reference proteome</keyword>
<evidence type="ECO:0000256" key="5">
    <source>
        <dbReference type="ARBA" id="ARBA00023004"/>
    </source>
</evidence>
<keyword evidence="3" id="KW-0479">Metal-binding</keyword>
<dbReference type="Gene3D" id="2.20.28.10">
    <property type="match status" value="1"/>
</dbReference>
<evidence type="ECO:0000313" key="9">
    <source>
        <dbReference type="Proteomes" id="UP000627166"/>
    </source>
</evidence>
<dbReference type="PROSITE" id="PS50905">
    <property type="entry name" value="FERRITIN_LIKE"/>
    <property type="match status" value="1"/>
</dbReference>
<dbReference type="InterPro" id="IPR009078">
    <property type="entry name" value="Ferritin-like_SF"/>
</dbReference>
<feature type="domain" description="Rubredoxin-like" evidence="6">
    <location>
        <begin position="148"/>
        <end position="182"/>
    </location>
</feature>
<dbReference type="SUPFAM" id="SSF47240">
    <property type="entry name" value="Ferritin-like"/>
    <property type="match status" value="1"/>
</dbReference>
<dbReference type="Proteomes" id="UP000627166">
    <property type="component" value="Unassembled WGS sequence"/>
</dbReference>
<dbReference type="InterPro" id="IPR009040">
    <property type="entry name" value="Ferritin-like_diiron"/>
</dbReference>
<sequence length="188" mass="22339">MNYKRNDMKGLKGSETEKNLLRTFAGESRASNKYMLFAEKAKEDGYQYVAEVFEETSGNERAHSRVVYRDFLKQVRSTANNLMSAIKGETEEFTKLYKEYEDTARKEGFNEIADFYKELREVEESHEKRFQALYDRIKNDTMFKSDKVEFWQCMNCGYIHEGKEAPNVCPLCKYPRAYFKIMCRNYEL</sequence>
<dbReference type="Pfam" id="PF21349">
    <property type="entry name" value="RUBY_RBDX"/>
    <property type="match status" value="1"/>
</dbReference>
<evidence type="ECO:0000259" key="6">
    <source>
        <dbReference type="PROSITE" id="PS50903"/>
    </source>
</evidence>
<organism evidence="8 9">
    <name type="scientific">Clostridium faecium</name>
    <dbReference type="NCBI Taxonomy" id="2762223"/>
    <lineage>
        <taxon>Bacteria</taxon>
        <taxon>Bacillati</taxon>
        <taxon>Bacillota</taxon>
        <taxon>Clostridia</taxon>
        <taxon>Eubacteriales</taxon>
        <taxon>Clostridiaceae</taxon>
        <taxon>Clostridium</taxon>
    </lineage>
</organism>
<dbReference type="InterPro" id="IPR052364">
    <property type="entry name" value="Rubrerythrin"/>
</dbReference>
<evidence type="ECO:0000256" key="3">
    <source>
        <dbReference type="ARBA" id="ARBA00022723"/>
    </source>
</evidence>
<dbReference type="InterPro" id="IPR024934">
    <property type="entry name" value="Rubredoxin-like_dom"/>
</dbReference>
<evidence type="ECO:0000256" key="4">
    <source>
        <dbReference type="ARBA" id="ARBA00022982"/>
    </source>
</evidence>
<dbReference type="InterPro" id="IPR003251">
    <property type="entry name" value="Rr_diiron-bd_dom"/>
</dbReference>
<dbReference type="InterPro" id="IPR048574">
    <property type="entry name" value="RUBY_RBDX"/>
</dbReference>
<dbReference type="CDD" id="cd01041">
    <property type="entry name" value="Rubrerythrin"/>
    <property type="match status" value="1"/>
</dbReference>
<comment type="cofactor">
    <cofactor evidence="1">
        <name>Fe(3+)</name>
        <dbReference type="ChEBI" id="CHEBI:29034"/>
    </cofactor>
</comment>
<evidence type="ECO:0000259" key="7">
    <source>
        <dbReference type="PROSITE" id="PS50905"/>
    </source>
</evidence>
<dbReference type="RefSeq" id="WP_191741619.1">
    <property type="nucleotide sequence ID" value="NZ_JACSQB010000164.1"/>
</dbReference>
<keyword evidence="5" id="KW-0408">Iron</keyword>
<reference evidence="8 9" key="1">
    <citation type="submission" date="2020-08" db="EMBL/GenBank/DDBJ databases">
        <title>A Genomic Blueprint of the Chicken Gut Microbiome.</title>
        <authorList>
            <person name="Gilroy R."/>
            <person name="Ravi A."/>
            <person name="Getino M."/>
            <person name="Pursley I."/>
            <person name="Horton D.L."/>
            <person name="Alikhan N.-F."/>
            <person name="Baker D."/>
            <person name="Gharbi K."/>
            <person name="Hall N."/>
            <person name="Watson M."/>
            <person name="Adriaenssens E.M."/>
            <person name="Foster-Nyarko E."/>
            <person name="Jarju S."/>
            <person name="Secka A."/>
            <person name="Antonio M."/>
            <person name="Oren A."/>
            <person name="Chaudhuri R."/>
            <person name="La Ragione R.M."/>
            <person name="Hildebrand F."/>
            <person name="Pallen M.J."/>
        </authorList>
    </citation>
    <scope>NUCLEOTIDE SEQUENCE [LARGE SCALE GENOMIC DNA]</scope>
    <source>
        <strain evidence="8 9">N37</strain>
    </source>
</reference>
<dbReference type="CDD" id="cd00729">
    <property type="entry name" value="rubredoxin_SM"/>
    <property type="match status" value="1"/>
</dbReference>
<dbReference type="NCBIfam" id="NF045767">
    <property type="entry name" value="RuberyRbr"/>
    <property type="match status" value="1"/>
</dbReference>
<keyword evidence="4" id="KW-0249">Electron transport</keyword>
<evidence type="ECO:0000313" key="8">
    <source>
        <dbReference type="EMBL" id="MBD8048679.1"/>
    </source>
</evidence>
<dbReference type="EMBL" id="JACSQB010000164">
    <property type="protein sequence ID" value="MBD8048679.1"/>
    <property type="molecule type" value="Genomic_DNA"/>
</dbReference>
<gene>
    <name evidence="8" type="ORF">H9637_16855</name>
</gene>
<dbReference type="PANTHER" id="PTHR43865">
    <property type="entry name" value="RUBRERYTHRIN-RELATED"/>
    <property type="match status" value="1"/>
</dbReference>
<dbReference type="Pfam" id="PF02915">
    <property type="entry name" value="Rubrerythrin"/>
    <property type="match status" value="1"/>
</dbReference>
<comment type="caution">
    <text evidence="8">The sequence shown here is derived from an EMBL/GenBank/DDBJ whole genome shotgun (WGS) entry which is preliminary data.</text>
</comment>
<keyword evidence="2" id="KW-0813">Transport</keyword>
<evidence type="ECO:0000256" key="2">
    <source>
        <dbReference type="ARBA" id="ARBA00022448"/>
    </source>
</evidence>
<dbReference type="Gene3D" id="1.20.1260.10">
    <property type="match status" value="1"/>
</dbReference>